<dbReference type="EMBL" id="SRPW01000058">
    <property type="protein sequence ID" value="KAG6018187.1"/>
    <property type="molecule type" value="Genomic_DNA"/>
</dbReference>
<name>A0A9P7NJ73_9HYPO</name>
<reference evidence="1" key="1">
    <citation type="journal article" date="2020" name="bioRxiv">
        <title>Whole genome comparisons of ergot fungi reveals the divergence and evolution of species within the genus Claviceps are the result of varying mechanisms driving genome evolution and host range expansion.</title>
        <authorList>
            <person name="Wyka S.A."/>
            <person name="Mondo S.J."/>
            <person name="Liu M."/>
            <person name="Dettman J."/>
            <person name="Nalam V."/>
            <person name="Broders K.D."/>
        </authorList>
    </citation>
    <scope>NUCLEOTIDE SEQUENCE</scope>
    <source>
        <strain evidence="1">CCC 602</strain>
    </source>
</reference>
<sequence>MNAGENLWNLCLYNFQKALLSAGDLKKDARLASSTHKLVDSGRLLSTASPSSPASTAAMQWQGTGRFPICHHFTAHIVHISDLLHVSRNPTALLFSAPLFHNQVLRIIGHPTLLVTMGNQILPFSPDEPRVRRPIMKQFTKPVMRMNSKGAWKYHLRQTSGS</sequence>
<protein>
    <submittedName>
        <fullName evidence="1">Uncharacterized protein</fullName>
    </submittedName>
</protein>
<evidence type="ECO:0000313" key="2">
    <source>
        <dbReference type="Proteomes" id="UP000748025"/>
    </source>
</evidence>
<keyword evidence="2" id="KW-1185">Reference proteome</keyword>
<dbReference type="Proteomes" id="UP000748025">
    <property type="component" value="Unassembled WGS sequence"/>
</dbReference>
<evidence type="ECO:0000313" key="1">
    <source>
        <dbReference type="EMBL" id="KAG6018187.1"/>
    </source>
</evidence>
<gene>
    <name evidence="1" type="ORF">E4U43_007270</name>
</gene>
<organism evidence="1 2">
    <name type="scientific">Claviceps pusilla</name>
    <dbReference type="NCBI Taxonomy" id="123648"/>
    <lineage>
        <taxon>Eukaryota</taxon>
        <taxon>Fungi</taxon>
        <taxon>Dikarya</taxon>
        <taxon>Ascomycota</taxon>
        <taxon>Pezizomycotina</taxon>
        <taxon>Sordariomycetes</taxon>
        <taxon>Hypocreomycetidae</taxon>
        <taxon>Hypocreales</taxon>
        <taxon>Clavicipitaceae</taxon>
        <taxon>Claviceps</taxon>
    </lineage>
</organism>
<comment type="caution">
    <text evidence="1">The sequence shown here is derived from an EMBL/GenBank/DDBJ whole genome shotgun (WGS) entry which is preliminary data.</text>
</comment>
<accession>A0A9P7NJ73</accession>
<proteinExistence type="predicted"/>
<dbReference type="AlphaFoldDB" id="A0A9P7NJ73"/>